<feature type="non-terminal residue" evidence="1">
    <location>
        <position position="1"/>
    </location>
</feature>
<dbReference type="AlphaFoldDB" id="Q7LII3"/>
<sequence length="56" mass="6510">DTTVEKITKQMAMEAEPPNRHLRRPNLSTVYKATKVIGEVDYTKRWSLEDLSYDAL</sequence>
<dbReference type="EMBL" id="M15168">
    <property type="protein sequence ID" value="AAA66931.1"/>
    <property type="molecule type" value="mRNA"/>
</dbReference>
<organism evidence="1">
    <name type="scientific">Saccharomyces cerevisiae</name>
    <name type="common">Baker's yeast</name>
    <dbReference type="NCBI Taxonomy" id="4932"/>
    <lineage>
        <taxon>Eukaryota</taxon>
        <taxon>Fungi</taxon>
        <taxon>Dikarya</taxon>
        <taxon>Ascomycota</taxon>
        <taxon>Saccharomycotina</taxon>
        <taxon>Saccharomycetes</taxon>
        <taxon>Saccharomycetales</taxon>
        <taxon>Saccharomycetaceae</taxon>
        <taxon>Saccharomyces</taxon>
    </lineage>
</organism>
<feature type="non-terminal residue" evidence="1">
    <location>
        <position position="56"/>
    </location>
</feature>
<evidence type="ECO:0000313" key="2">
    <source>
        <dbReference type="EMBL" id="AAA66931.1"/>
    </source>
</evidence>
<reference evidence="1" key="1">
    <citation type="journal article" date="1987" name="Science">
        <title>The mitochondrial genotype can influence nuclear gene expression in yeast.</title>
        <authorList>
            <person name="Parikh V.S."/>
            <person name="Morgan M.M."/>
            <person name="Scott R."/>
            <person name="Clements L.S."/>
            <person name="Butow R.A."/>
        </authorList>
    </citation>
    <scope>NUCLEOTIDE SEQUENCE</scope>
    <source>
        <tissue evidence="2">2 micron plasmid</tissue>
    </source>
</reference>
<name>Q7LII3_YEASX</name>
<accession>Q7LII3</accession>
<dbReference type="EMBL" id="M15167">
    <property type="protein sequence ID" value="AAA66930.1"/>
    <property type="molecule type" value="mRNA"/>
</dbReference>
<evidence type="ECO:0000313" key="1">
    <source>
        <dbReference type="EMBL" id="AAA66930.1"/>
    </source>
</evidence>
<proteinExistence type="evidence at transcript level"/>
<protein>
    <submittedName>
        <fullName evidence="1">Uncharacterized protein</fullName>
    </submittedName>
</protein>